<dbReference type="SUPFAM" id="SSF56436">
    <property type="entry name" value="C-type lectin-like"/>
    <property type="match status" value="1"/>
</dbReference>
<reference evidence="1" key="1">
    <citation type="submission" date="2020-11" db="EMBL/GenBank/DDBJ databases">
        <authorList>
            <person name="Tran Van P."/>
        </authorList>
    </citation>
    <scope>NUCLEOTIDE SEQUENCE</scope>
</reference>
<dbReference type="PROSITE" id="PS00615">
    <property type="entry name" value="C_TYPE_LECTIN_1"/>
    <property type="match status" value="1"/>
</dbReference>
<dbReference type="Pfam" id="PF00059">
    <property type="entry name" value="Lectin_C"/>
    <property type="match status" value="1"/>
</dbReference>
<organism evidence="1">
    <name type="scientific">Cyprideis torosa</name>
    <dbReference type="NCBI Taxonomy" id="163714"/>
    <lineage>
        <taxon>Eukaryota</taxon>
        <taxon>Metazoa</taxon>
        <taxon>Ecdysozoa</taxon>
        <taxon>Arthropoda</taxon>
        <taxon>Crustacea</taxon>
        <taxon>Oligostraca</taxon>
        <taxon>Ostracoda</taxon>
        <taxon>Podocopa</taxon>
        <taxon>Podocopida</taxon>
        <taxon>Cytherocopina</taxon>
        <taxon>Cytheroidea</taxon>
        <taxon>Cytherideidae</taxon>
        <taxon>Cyprideis</taxon>
    </lineage>
</organism>
<proteinExistence type="predicted"/>
<dbReference type="CDD" id="cd00037">
    <property type="entry name" value="CLECT"/>
    <property type="match status" value="1"/>
</dbReference>
<dbReference type="InterPro" id="IPR016187">
    <property type="entry name" value="CTDL_fold"/>
</dbReference>
<dbReference type="EMBL" id="OB660528">
    <property type="protein sequence ID" value="CAD7225225.1"/>
    <property type="molecule type" value="Genomic_DNA"/>
</dbReference>
<dbReference type="OrthoDB" id="6368456at2759"/>
<dbReference type="SMART" id="SM00034">
    <property type="entry name" value="CLECT"/>
    <property type="match status" value="1"/>
</dbReference>
<accession>A0A7R8W9B6</accession>
<gene>
    <name evidence="1" type="ORF">CTOB1V02_LOCUS3170</name>
</gene>
<dbReference type="AlphaFoldDB" id="A0A7R8W9B6"/>
<dbReference type="PANTHER" id="PTHR22803">
    <property type="entry name" value="MANNOSE, PHOSPHOLIPASE, LECTIN RECEPTOR RELATED"/>
    <property type="match status" value="1"/>
</dbReference>
<dbReference type="InterPro" id="IPR050111">
    <property type="entry name" value="C-type_lectin/snaclec_domain"/>
</dbReference>
<dbReference type="InterPro" id="IPR016186">
    <property type="entry name" value="C-type_lectin-like/link_sf"/>
</dbReference>
<dbReference type="Gene3D" id="3.10.100.10">
    <property type="entry name" value="Mannose-Binding Protein A, subunit A"/>
    <property type="match status" value="1"/>
</dbReference>
<protein>
    <submittedName>
        <fullName evidence="1">Uncharacterized protein</fullName>
    </submittedName>
</protein>
<dbReference type="PROSITE" id="PS50041">
    <property type="entry name" value="C_TYPE_LECTIN_2"/>
    <property type="match status" value="1"/>
</dbReference>
<sequence>MHVRLKLERSDTRKMWKLAGIVAMLVLCWDFSPSSSSSVPSGGSGIAGTRCPNGFDQVLSHCYYFEQGQGRRRDRWSAEYECSMRGAYLAELQTEGEVGAAEYFVTEETPISPLFCAEQDEDFLDYSVWIAATDAFSEGTFVWPRAQTAVAFPNFAPGEPNGGQSENCVALHCGDRFLWIDTNCTAELLYLCETDPLQSEEDI</sequence>
<name>A0A7R8W9B6_9CRUS</name>
<dbReference type="InterPro" id="IPR018378">
    <property type="entry name" value="C-type_lectin_CS"/>
</dbReference>
<evidence type="ECO:0000313" key="1">
    <source>
        <dbReference type="EMBL" id="CAD7225225.1"/>
    </source>
</evidence>
<dbReference type="InterPro" id="IPR001304">
    <property type="entry name" value="C-type_lectin-like"/>
</dbReference>